<reference evidence="2" key="1">
    <citation type="submission" date="2016-11" db="UniProtKB">
        <authorList>
            <consortium name="WormBaseParasite"/>
        </authorList>
    </citation>
    <scope>IDENTIFICATION</scope>
</reference>
<evidence type="ECO:0000313" key="2">
    <source>
        <dbReference type="WBParaSite" id="MhA1_Contig749.frz3.gene1"/>
    </source>
</evidence>
<dbReference type="AlphaFoldDB" id="A0A1I8BX98"/>
<proteinExistence type="predicted"/>
<dbReference type="Proteomes" id="UP000095281">
    <property type="component" value="Unplaced"/>
</dbReference>
<accession>A0A1I8BX98</accession>
<evidence type="ECO:0000313" key="1">
    <source>
        <dbReference type="Proteomes" id="UP000095281"/>
    </source>
</evidence>
<dbReference type="WBParaSite" id="MhA1_Contig749.frz3.gene1">
    <property type="protein sequence ID" value="MhA1_Contig749.frz3.gene1"/>
    <property type="gene ID" value="MhA1_Contig749.frz3.gene1"/>
</dbReference>
<protein>
    <submittedName>
        <fullName evidence="2">Myosin motor domain-containing protein</fullName>
    </submittedName>
</protein>
<sequence>VYHAYWLDNSCVVFKEMDATSTTILEAALREIKIDNYFNELQDQNERNRIIKMHA</sequence>
<name>A0A1I8BX98_MELHA</name>
<organism evidence="1 2">
    <name type="scientific">Meloidogyne hapla</name>
    <name type="common">Root-knot nematode worm</name>
    <dbReference type="NCBI Taxonomy" id="6305"/>
    <lineage>
        <taxon>Eukaryota</taxon>
        <taxon>Metazoa</taxon>
        <taxon>Ecdysozoa</taxon>
        <taxon>Nematoda</taxon>
        <taxon>Chromadorea</taxon>
        <taxon>Rhabditida</taxon>
        <taxon>Tylenchina</taxon>
        <taxon>Tylenchomorpha</taxon>
        <taxon>Tylenchoidea</taxon>
        <taxon>Meloidogynidae</taxon>
        <taxon>Meloidogyninae</taxon>
        <taxon>Meloidogyne</taxon>
    </lineage>
</organism>
<keyword evidence="1" id="KW-1185">Reference proteome</keyword>